<protein>
    <recommendedName>
        <fullName evidence="5">Chemotaxis protein CheZ</fullName>
    </recommendedName>
</protein>
<dbReference type="Proteomes" id="UP001161409">
    <property type="component" value="Unassembled WGS sequence"/>
</dbReference>
<accession>A0ABQ5U5C7</accession>
<feature type="region of interest" description="Disordered" evidence="2">
    <location>
        <begin position="1"/>
        <end position="26"/>
    </location>
</feature>
<reference evidence="3" key="2">
    <citation type="submission" date="2023-01" db="EMBL/GenBank/DDBJ databases">
        <title>Draft genome sequence of Sneathiella chinensis strain NBRC 103408.</title>
        <authorList>
            <person name="Sun Q."/>
            <person name="Mori K."/>
        </authorList>
    </citation>
    <scope>NUCLEOTIDE SEQUENCE</scope>
    <source>
        <strain evidence="3">NBRC 103408</strain>
    </source>
</reference>
<dbReference type="RefSeq" id="WP_169559657.1">
    <property type="nucleotide sequence ID" value="NZ_BSNF01000001.1"/>
</dbReference>
<gene>
    <name evidence="3" type="ORF">GCM10007924_09020</name>
</gene>
<sequence>MTQKKIYSAEARRMRQDGLPAPDMTASAGMSEEQYQGLLGAIDALRNDIAGGLAKPAIDETVMENFRKEVTESVQLRTELEELSRVIIETRREIASLQSVGEAPKIHAMTDQLDAVVGDTEGATNAILEAVEIIEDKNESLELNATDPDQLEITEAISTAVMKIYEACNFQDITGQRISKVVGTLKFVEDRISTMIDILGGEQELGELERIEQALHLDGDVELNGPRPEGHEISQAEIDALFD</sequence>
<dbReference type="SUPFAM" id="SSF75708">
    <property type="entry name" value="Chemotaxis phosphatase CheZ"/>
    <property type="match status" value="1"/>
</dbReference>
<keyword evidence="4" id="KW-1185">Reference proteome</keyword>
<dbReference type="Gene3D" id="1.10.287.500">
    <property type="entry name" value="Helix hairpin bin"/>
    <property type="match status" value="2"/>
</dbReference>
<name>A0ABQ5U5C7_9PROT</name>
<comment type="caution">
    <text evidence="3">The sequence shown here is derived from an EMBL/GenBank/DDBJ whole genome shotgun (WGS) entry which is preliminary data.</text>
</comment>
<evidence type="ECO:0008006" key="5">
    <source>
        <dbReference type="Google" id="ProtNLM"/>
    </source>
</evidence>
<evidence type="ECO:0000256" key="1">
    <source>
        <dbReference type="SAM" id="Coils"/>
    </source>
</evidence>
<evidence type="ECO:0000313" key="3">
    <source>
        <dbReference type="EMBL" id="GLQ05681.1"/>
    </source>
</evidence>
<proteinExistence type="predicted"/>
<feature type="coiled-coil region" evidence="1">
    <location>
        <begin position="73"/>
        <end position="100"/>
    </location>
</feature>
<reference evidence="3" key="1">
    <citation type="journal article" date="2014" name="Int. J. Syst. Evol. Microbiol.">
        <title>Complete genome of a new Firmicutes species belonging to the dominant human colonic microbiota ('Ruminococcus bicirculans') reveals two chromosomes and a selective capacity to utilize plant glucans.</title>
        <authorList>
            <consortium name="NISC Comparative Sequencing Program"/>
            <person name="Wegmann U."/>
            <person name="Louis P."/>
            <person name="Goesmann A."/>
            <person name="Henrissat B."/>
            <person name="Duncan S.H."/>
            <person name="Flint H.J."/>
        </authorList>
    </citation>
    <scope>NUCLEOTIDE SEQUENCE</scope>
    <source>
        <strain evidence="3">NBRC 103408</strain>
    </source>
</reference>
<evidence type="ECO:0000256" key="2">
    <source>
        <dbReference type="SAM" id="MobiDB-lite"/>
    </source>
</evidence>
<dbReference type="EMBL" id="BSNF01000001">
    <property type="protein sequence ID" value="GLQ05681.1"/>
    <property type="molecule type" value="Genomic_DNA"/>
</dbReference>
<evidence type="ECO:0000313" key="4">
    <source>
        <dbReference type="Proteomes" id="UP001161409"/>
    </source>
</evidence>
<keyword evidence="1" id="KW-0175">Coiled coil</keyword>
<organism evidence="3 4">
    <name type="scientific">Sneathiella chinensis</name>
    <dbReference type="NCBI Taxonomy" id="349750"/>
    <lineage>
        <taxon>Bacteria</taxon>
        <taxon>Pseudomonadati</taxon>
        <taxon>Pseudomonadota</taxon>
        <taxon>Alphaproteobacteria</taxon>
        <taxon>Sneathiellales</taxon>
        <taxon>Sneathiellaceae</taxon>
        <taxon>Sneathiella</taxon>
    </lineage>
</organism>